<dbReference type="InterPro" id="IPR011990">
    <property type="entry name" value="TPR-like_helical_dom_sf"/>
</dbReference>
<dbReference type="Pfam" id="PF12771">
    <property type="entry name" value="SusD-like_2"/>
    <property type="match status" value="1"/>
</dbReference>
<dbReference type="InterPro" id="IPR041662">
    <property type="entry name" value="SusD-like_2"/>
</dbReference>
<protein>
    <submittedName>
        <fullName evidence="2">SusD/RagB family nutrient-binding outer membrane lipoprotein</fullName>
    </submittedName>
</protein>
<reference evidence="3" key="1">
    <citation type="journal article" date="2019" name="Int. J. Syst. Evol. Microbiol.">
        <title>The Global Catalogue of Microorganisms (GCM) 10K type strain sequencing project: providing services to taxonomists for standard genome sequencing and annotation.</title>
        <authorList>
            <consortium name="The Broad Institute Genomics Platform"/>
            <consortium name="The Broad Institute Genome Sequencing Center for Infectious Disease"/>
            <person name="Wu L."/>
            <person name="Ma J."/>
        </authorList>
    </citation>
    <scope>NUCLEOTIDE SEQUENCE [LARGE SCALE GENOMIC DNA]</scope>
    <source>
        <strain evidence="3">KCTC 52298</strain>
    </source>
</reference>
<comment type="caution">
    <text evidence="2">The sequence shown here is derived from an EMBL/GenBank/DDBJ whole genome shotgun (WGS) entry which is preliminary data.</text>
</comment>
<dbReference type="SUPFAM" id="SSF48452">
    <property type="entry name" value="TPR-like"/>
    <property type="match status" value="1"/>
</dbReference>
<feature type="signal peptide" evidence="1">
    <location>
        <begin position="1"/>
        <end position="27"/>
    </location>
</feature>
<evidence type="ECO:0000256" key="1">
    <source>
        <dbReference type="SAM" id="SignalP"/>
    </source>
</evidence>
<dbReference type="RefSeq" id="WP_210354090.1">
    <property type="nucleotide sequence ID" value="NZ_JAEQMU010000001.1"/>
</dbReference>
<dbReference type="Proteomes" id="UP001597440">
    <property type="component" value="Unassembled WGS sequence"/>
</dbReference>
<proteinExistence type="predicted"/>
<accession>A0ABW5L642</accession>
<sequence>MRKHNIFRYLWLAICPIAILSSCTKFADSYYEDPNRPSKASGTQLIANAQMYLSSVSSSAYGVHYPQYLSLTTYTDNTRFIATNLNFSTWYIGPLMNLESVLQNEKELNANEGPVANQIAVAKILKAFFLWHVTDRWGDIPMSEAFKGIDLPNPKYDRQEDIYNALFILLDEANNSVVSANGNIKNDIIYKGNMAQWKKLGNSIHMLMALRLSKVNPEKGKAEFIKAMNAGIMTSNNDNLSYPHLAEAANENFWYNSFTVQKRNWYALSEVLVNHMLPYNDPRLSVYGDKNSSGSYAGLEFGKLVPNPDVDIPKISLFGSTIRKQDSPVHLITYPQLLFAQAEAAKLGWISGGDGQAKTFYEDAIKQSIAQWTGGTSNVATYLANADITYDANKAIEQIATQRWIHLFPYGYEGWAEWRRTGFPNLTVASDINGGQVPRREGYPTQEASNNKINYEAAVKAFPYGGTDGLNTRVWWDKP</sequence>
<dbReference type="EMBL" id="JBHULD010000014">
    <property type="protein sequence ID" value="MFD2555793.1"/>
    <property type="molecule type" value="Genomic_DNA"/>
</dbReference>
<feature type="chain" id="PRO_5045694357" evidence="1">
    <location>
        <begin position="28"/>
        <end position="479"/>
    </location>
</feature>
<keyword evidence="1" id="KW-0732">Signal</keyword>
<evidence type="ECO:0000313" key="2">
    <source>
        <dbReference type="EMBL" id="MFD2555793.1"/>
    </source>
</evidence>
<keyword evidence="3" id="KW-1185">Reference proteome</keyword>
<evidence type="ECO:0000313" key="3">
    <source>
        <dbReference type="Proteomes" id="UP001597440"/>
    </source>
</evidence>
<name>A0ABW5L642_9SPHI</name>
<gene>
    <name evidence="2" type="ORF">ACFSQW_15435</name>
</gene>
<keyword evidence="2" id="KW-0449">Lipoprotein</keyword>
<dbReference type="PROSITE" id="PS51257">
    <property type="entry name" value="PROKAR_LIPOPROTEIN"/>
    <property type="match status" value="1"/>
</dbReference>
<dbReference type="Gene3D" id="1.25.40.390">
    <property type="match status" value="1"/>
</dbReference>
<organism evidence="2 3">
    <name type="scientific">Sphingobacterium tabacisoli</name>
    <dbReference type="NCBI Taxonomy" id="2044855"/>
    <lineage>
        <taxon>Bacteria</taxon>
        <taxon>Pseudomonadati</taxon>
        <taxon>Bacteroidota</taxon>
        <taxon>Sphingobacteriia</taxon>
        <taxon>Sphingobacteriales</taxon>
        <taxon>Sphingobacteriaceae</taxon>
        <taxon>Sphingobacterium</taxon>
    </lineage>
</organism>